<keyword evidence="5" id="KW-0378">Hydrolase</keyword>
<feature type="domain" description="CN hydrolase" evidence="12">
    <location>
        <begin position="13"/>
        <end position="261"/>
    </location>
</feature>
<name>A0A915NBG0_MELJA</name>
<dbReference type="GO" id="GO:0006139">
    <property type="term" value="P:nucleobase-containing compound metabolic process"/>
    <property type="evidence" value="ECO:0007669"/>
    <property type="project" value="TreeGrafter"/>
</dbReference>
<dbReference type="GO" id="GO:0000166">
    <property type="term" value="F:nucleotide binding"/>
    <property type="evidence" value="ECO:0007669"/>
    <property type="project" value="UniProtKB-KW"/>
</dbReference>
<feature type="domain" description="HIT" evidence="13">
    <location>
        <begin position="295"/>
        <end position="369"/>
    </location>
</feature>
<proteinExistence type="inferred from homology"/>
<comment type="similarity">
    <text evidence="9">In the N-terminal section; belongs to the UPF0012 family.</text>
</comment>
<sequence>MAASSVVSAGRRSLIAVCQLSVQHDLNDNFRRSAQLIERAANNRGCKMVFLPECFDFIGRNKEEQIEQAIEADGQYIMQFRELAKRYGLWLALGGFHNKQTDGLPLNTYLLIDSSGQTRASYDKLHLFDLDLPGKVRLMESEFSRRGKELHLPVDTPIGRLGMGICYDLRFAELSLFNRLRGAQILSFPSSFTVTTGLAHWEALLRARAIETQCYIVAPAQTGKHNDKRSSYGHSMVVDPWGAIIAQCSEREDLCFAELDLDYVDEVRRNQPVFEHRRSDLYSLYFNEKREINDVLISPLKEGLKRLTDLDDQTTADLFILTKKVEKMLCQIYQTNCATVSVQDGEHAGQTIEHVHVHIIPRKEGDFGGGDPDQIYSKLQNHDAKLNKEKRSPKEMAEEAIFYRKWFEENLEV</sequence>
<dbReference type="EC" id="3.6.1.29" evidence="3"/>
<dbReference type="SUPFAM" id="SSF54197">
    <property type="entry name" value="HIT-like"/>
    <property type="match status" value="1"/>
</dbReference>
<dbReference type="AlphaFoldDB" id="A0A915NBG0"/>
<dbReference type="InterPro" id="IPR011146">
    <property type="entry name" value="HIT-like"/>
</dbReference>
<keyword evidence="14" id="KW-1185">Reference proteome</keyword>
<dbReference type="PROSITE" id="PS51084">
    <property type="entry name" value="HIT_2"/>
    <property type="match status" value="1"/>
</dbReference>
<dbReference type="Pfam" id="PF00795">
    <property type="entry name" value="CN_hydrolase"/>
    <property type="match status" value="1"/>
</dbReference>
<dbReference type="Gene3D" id="3.30.428.10">
    <property type="entry name" value="HIT-like"/>
    <property type="match status" value="1"/>
</dbReference>
<dbReference type="GO" id="GO:0016811">
    <property type="term" value="F:hydrolase activity, acting on carbon-nitrogen (but not peptide) bonds, in linear amides"/>
    <property type="evidence" value="ECO:0007669"/>
    <property type="project" value="InterPro"/>
</dbReference>
<evidence type="ECO:0000256" key="6">
    <source>
        <dbReference type="ARBA" id="ARBA00023268"/>
    </source>
</evidence>
<evidence type="ECO:0000256" key="1">
    <source>
        <dbReference type="ARBA" id="ARBA00001936"/>
    </source>
</evidence>
<dbReference type="PROSITE" id="PS00892">
    <property type="entry name" value="HIT_1"/>
    <property type="match status" value="1"/>
</dbReference>
<evidence type="ECO:0000259" key="12">
    <source>
        <dbReference type="PROSITE" id="PS50263"/>
    </source>
</evidence>
<comment type="catalytic activity">
    <reaction evidence="7">
        <text>P(1),P(3)-bis(5'-adenosyl) triphosphate + H2O = AMP + ADP + 2 H(+)</text>
        <dbReference type="Rhea" id="RHEA:13893"/>
        <dbReference type="ChEBI" id="CHEBI:15377"/>
        <dbReference type="ChEBI" id="CHEBI:15378"/>
        <dbReference type="ChEBI" id="CHEBI:58529"/>
        <dbReference type="ChEBI" id="CHEBI:456215"/>
        <dbReference type="ChEBI" id="CHEBI:456216"/>
        <dbReference type="EC" id="3.6.1.29"/>
    </reaction>
</comment>
<dbReference type="FunFam" id="3.30.428.10:FF:000011">
    <property type="entry name" value="Fragile histidine triad"/>
    <property type="match status" value="1"/>
</dbReference>
<comment type="function">
    <text evidence="8">Cleaves A-5'-PPP-5'A to yield AMP and ADP.</text>
</comment>
<dbReference type="InterPro" id="IPR036526">
    <property type="entry name" value="C-N_Hydrolase_sf"/>
</dbReference>
<accession>A0A915NBG0</accession>
<protein>
    <recommendedName>
        <fullName evidence="10">Nitrilase and fragile histidine triad fusion protein NitFhit</fullName>
        <ecNumber evidence="3">3.6.1.29</ecNumber>
    </recommendedName>
</protein>
<keyword evidence="6" id="KW-0511">Multifunctional enzyme</keyword>
<evidence type="ECO:0000256" key="2">
    <source>
        <dbReference type="ARBA" id="ARBA00011881"/>
    </source>
</evidence>
<organism evidence="14 15">
    <name type="scientific">Meloidogyne javanica</name>
    <name type="common">Root-knot nematode worm</name>
    <dbReference type="NCBI Taxonomy" id="6303"/>
    <lineage>
        <taxon>Eukaryota</taxon>
        <taxon>Metazoa</taxon>
        <taxon>Ecdysozoa</taxon>
        <taxon>Nematoda</taxon>
        <taxon>Chromadorea</taxon>
        <taxon>Rhabditida</taxon>
        <taxon>Tylenchina</taxon>
        <taxon>Tylenchomorpha</taxon>
        <taxon>Tylenchoidea</taxon>
        <taxon>Meloidogynidae</taxon>
        <taxon>Meloidogyninae</taxon>
        <taxon>Meloidogyne</taxon>
        <taxon>Meloidogyne incognita group</taxon>
    </lineage>
</organism>
<evidence type="ECO:0000256" key="5">
    <source>
        <dbReference type="ARBA" id="ARBA00022801"/>
    </source>
</evidence>
<evidence type="ECO:0000259" key="13">
    <source>
        <dbReference type="PROSITE" id="PS51084"/>
    </source>
</evidence>
<comment type="subunit">
    <text evidence="2">Homotetramer.</text>
</comment>
<dbReference type="InterPro" id="IPR003010">
    <property type="entry name" value="C-N_Hydrolase"/>
</dbReference>
<dbReference type="WBParaSite" id="scaffold8614_cov288.g13222">
    <property type="protein sequence ID" value="scaffold8614_cov288.g13222"/>
    <property type="gene ID" value="scaffold8614_cov288.g13222"/>
</dbReference>
<dbReference type="PROSITE" id="PS50263">
    <property type="entry name" value="CN_HYDROLASE"/>
    <property type="match status" value="1"/>
</dbReference>
<comment type="cofactor">
    <cofactor evidence="1">
        <name>Mn(2+)</name>
        <dbReference type="ChEBI" id="CHEBI:29035"/>
    </cofactor>
</comment>
<dbReference type="PANTHER" id="PTHR23088">
    <property type="entry name" value="NITRILASE-RELATED"/>
    <property type="match status" value="1"/>
</dbReference>
<evidence type="ECO:0000256" key="8">
    <source>
        <dbReference type="ARBA" id="ARBA00057461"/>
    </source>
</evidence>
<evidence type="ECO:0000256" key="4">
    <source>
        <dbReference type="ARBA" id="ARBA00022741"/>
    </source>
</evidence>
<dbReference type="Proteomes" id="UP000887561">
    <property type="component" value="Unplaced"/>
</dbReference>
<feature type="short sequence motif" description="Histidine triad motif" evidence="11">
    <location>
        <begin position="354"/>
        <end position="358"/>
    </location>
</feature>
<evidence type="ECO:0000256" key="7">
    <source>
        <dbReference type="ARBA" id="ARBA00047780"/>
    </source>
</evidence>
<dbReference type="Gene3D" id="3.60.110.10">
    <property type="entry name" value="Carbon-nitrogen hydrolase"/>
    <property type="match status" value="1"/>
</dbReference>
<evidence type="ECO:0000256" key="3">
    <source>
        <dbReference type="ARBA" id="ARBA00012377"/>
    </source>
</evidence>
<reference evidence="15" key="1">
    <citation type="submission" date="2022-11" db="UniProtKB">
        <authorList>
            <consortium name="WormBaseParasite"/>
        </authorList>
    </citation>
    <scope>IDENTIFICATION</scope>
</reference>
<dbReference type="FunFam" id="3.60.110.10:FF:000005">
    <property type="entry name" value="nitrilase homolog 1 isoform X1"/>
    <property type="match status" value="1"/>
</dbReference>
<dbReference type="PANTHER" id="PTHR23088:SF27">
    <property type="entry name" value="DEAMINATED GLUTATHIONE AMIDASE"/>
    <property type="match status" value="1"/>
</dbReference>
<evidence type="ECO:0000256" key="10">
    <source>
        <dbReference type="ARBA" id="ARBA00069577"/>
    </source>
</evidence>
<dbReference type="SUPFAM" id="SSF56317">
    <property type="entry name" value="Carbon-nitrogen hydrolase"/>
    <property type="match status" value="1"/>
</dbReference>
<dbReference type="InterPro" id="IPR045254">
    <property type="entry name" value="Nit1/2_C-N_Hydrolase"/>
</dbReference>
<dbReference type="Pfam" id="PF01230">
    <property type="entry name" value="HIT"/>
    <property type="match status" value="1"/>
</dbReference>
<evidence type="ECO:0000256" key="9">
    <source>
        <dbReference type="ARBA" id="ARBA00061127"/>
    </source>
</evidence>
<evidence type="ECO:0000313" key="15">
    <source>
        <dbReference type="WBParaSite" id="scaffold8614_cov288.g13222"/>
    </source>
</evidence>
<dbReference type="InterPro" id="IPR019808">
    <property type="entry name" value="Histidine_triad_CS"/>
</dbReference>
<dbReference type="InterPro" id="IPR036265">
    <property type="entry name" value="HIT-like_sf"/>
</dbReference>
<dbReference type="CDD" id="cd07572">
    <property type="entry name" value="nit"/>
    <property type="match status" value="1"/>
</dbReference>
<keyword evidence="4" id="KW-0547">Nucleotide-binding</keyword>
<evidence type="ECO:0000256" key="11">
    <source>
        <dbReference type="PROSITE-ProRule" id="PRU00464"/>
    </source>
</evidence>
<evidence type="ECO:0000313" key="14">
    <source>
        <dbReference type="Proteomes" id="UP000887561"/>
    </source>
</evidence>
<dbReference type="GO" id="GO:0047710">
    <property type="term" value="F:bis(5'-adenosyl)-triphosphatase activity"/>
    <property type="evidence" value="ECO:0007669"/>
    <property type="project" value="UniProtKB-EC"/>
</dbReference>